<feature type="domain" description="HTH gntR-type" evidence="4">
    <location>
        <begin position="7"/>
        <end position="75"/>
    </location>
</feature>
<dbReference type="PANTHER" id="PTHR43537:SF5">
    <property type="entry name" value="UXU OPERON TRANSCRIPTIONAL REGULATOR"/>
    <property type="match status" value="1"/>
</dbReference>
<reference evidence="5 6" key="1">
    <citation type="submission" date="2017-07" db="EMBL/GenBank/DDBJ databases">
        <title>Virulence factors identified in Actinobacillus seminis.</title>
        <authorList>
            <person name="Negrete-Abascal E."/>
            <person name="Vaca-Pacheco S."/>
            <person name="Montes-Garcia F."/>
            <person name="Leyto-Gil A.M."/>
            <person name="Fragoso-Garcia E."/>
            <person name="Carvente-Garcia R."/>
            <person name="Perez-Agueros S."/>
            <person name="Castelan-Sanchez H.G."/>
            <person name="Garcia-Molina A."/>
            <person name="Villamar T.E."/>
            <person name="Vazquez-Cruz C."/>
        </authorList>
    </citation>
    <scope>NUCLEOTIDE SEQUENCE [LARGE SCALE GENOMIC DNA]</scope>
    <source>
        <strain evidence="5 6">ATCC 15768</strain>
    </source>
</reference>
<evidence type="ECO:0000259" key="4">
    <source>
        <dbReference type="PROSITE" id="PS50949"/>
    </source>
</evidence>
<dbReference type="InterPro" id="IPR008920">
    <property type="entry name" value="TF_FadR/GntR_C"/>
</dbReference>
<proteinExistence type="predicted"/>
<dbReference type="PANTHER" id="PTHR43537">
    <property type="entry name" value="TRANSCRIPTIONAL REGULATOR, GNTR FAMILY"/>
    <property type="match status" value="1"/>
</dbReference>
<evidence type="ECO:0000256" key="3">
    <source>
        <dbReference type="ARBA" id="ARBA00023163"/>
    </source>
</evidence>
<evidence type="ECO:0000313" key="6">
    <source>
        <dbReference type="Proteomes" id="UP000215738"/>
    </source>
</evidence>
<dbReference type="InterPro" id="IPR036390">
    <property type="entry name" value="WH_DNA-bd_sf"/>
</dbReference>
<accession>A0ABX4FNA6</accession>
<organism evidence="5 6">
    <name type="scientific">Actinobacillus seminis</name>
    <dbReference type="NCBI Taxonomy" id="722"/>
    <lineage>
        <taxon>Bacteria</taxon>
        <taxon>Pseudomonadati</taxon>
        <taxon>Pseudomonadota</taxon>
        <taxon>Gammaproteobacteria</taxon>
        <taxon>Pasteurellales</taxon>
        <taxon>Pasteurellaceae</taxon>
        <taxon>Actinobacillus</taxon>
    </lineage>
</organism>
<keyword evidence="2" id="KW-0238">DNA-binding</keyword>
<dbReference type="SMART" id="SM00345">
    <property type="entry name" value="HTH_GNTR"/>
    <property type="match status" value="1"/>
</dbReference>
<dbReference type="InterPro" id="IPR011711">
    <property type="entry name" value="GntR_C"/>
</dbReference>
<dbReference type="Gene3D" id="1.10.10.10">
    <property type="entry name" value="Winged helix-like DNA-binding domain superfamily/Winged helix DNA-binding domain"/>
    <property type="match status" value="1"/>
</dbReference>
<keyword evidence="6" id="KW-1185">Reference proteome</keyword>
<dbReference type="InterPro" id="IPR000524">
    <property type="entry name" value="Tscrpt_reg_HTH_GntR"/>
</dbReference>
<dbReference type="Proteomes" id="UP000215738">
    <property type="component" value="Unassembled WGS sequence"/>
</dbReference>
<dbReference type="RefSeq" id="WP_094947359.1">
    <property type="nucleotide sequence ID" value="NZ_NLFK01000011.1"/>
</dbReference>
<dbReference type="Gene3D" id="1.20.120.530">
    <property type="entry name" value="GntR ligand-binding domain-like"/>
    <property type="match status" value="1"/>
</dbReference>
<evidence type="ECO:0000256" key="2">
    <source>
        <dbReference type="ARBA" id="ARBA00023125"/>
    </source>
</evidence>
<comment type="caution">
    <text evidence="5">The sequence shown here is derived from an EMBL/GenBank/DDBJ whole genome shotgun (WGS) entry which is preliminary data.</text>
</comment>
<dbReference type="EMBL" id="NLFK01000011">
    <property type="protein sequence ID" value="OZN24268.1"/>
    <property type="molecule type" value="Genomic_DNA"/>
</dbReference>
<dbReference type="PRINTS" id="PR00035">
    <property type="entry name" value="HTHGNTR"/>
</dbReference>
<evidence type="ECO:0000256" key="1">
    <source>
        <dbReference type="ARBA" id="ARBA00023015"/>
    </source>
</evidence>
<name>A0ABX4FNA6_9PAST</name>
<keyword evidence="1" id="KW-0805">Transcription regulation</keyword>
<keyword evidence="3" id="KW-0804">Transcription</keyword>
<dbReference type="PROSITE" id="PS50949">
    <property type="entry name" value="HTH_GNTR"/>
    <property type="match status" value="1"/>
</dbReference>
<dbReference type="InterPro" id="IPR036388">
    <property type="entry name" value="WH-like_DNA-bd_sf"/>
</dbReference>
<dbReference type="SUPFAM" id="SSF46785">
    <property type="entry name" value="Winged helix' DNA-binding domain"/>
    <property type="match status" value="1"/>
</dbReference>
<gene>
    <name evidence="5" type="ORF">CFY87_10085</name>
</gene>
<evidence type="ECO:0000313" key="5">
    <source>
        <dbReference type="EMBL" id="OZN24268.1"/>
    </source>
</evidence>
<dbReference type="SUPFAM" id="SSF48008">
    <property type="entry name" value="GntR ligand-binding domain-like"/>
    <property type="match status" value="1"/>
</dbReference>
<dbReference type="CDD" id="cd07377">
    <property type="entry name" value="WHTH_GntR"/>
    <property type="match status" value="1"/>
</dbReference>
<dbReference type="Pfam" id="PF07729">
    <property type="entry name" value="FCD"/>
    <property type="match status" value="1"/>
</dbReference>
<dbReference type="Pfam" id="PF00392">
    <property type="entry name" value="GntR"/>
    <property type="match status" value="1"/>
</dbReference>
<dbReference type="SMART" id="SM00895">
    <property type="entry name" value="FCD"/>
    <property type="match status" value="1"/>
</dbReference>
<protein>
    <submittedName>
        <fullName evidence="5">GntR family transcriptional regulator</fullName>
    </submittedName>
</protein>
<sequence length="257" mass="30214">MNDNYFNRSYKKIGEQLKEELQQGLYKIGERLPPERDIAERFDVSRTVVREAIIMLELEGFVSVKKGSGVYVIALPCAQADNFSEPIADVGPFELLQARQLIESSIAEFAAIQATRNDILKLKEILNKERITLEQNINDYSVDQEFHSTLTEITQNEVLIQIQKDFWKYRDNSMWKTLHLHIEDQHYRKLWLVDHEKILNAIQRKNPALAKKMMWQHIENVKQKLFELSDIEDPNFDGFLFNVNPVFFFFFKSTISP</sequence>